<sequence>MKPSSPSDTDSEETETDLHAQALEVVAAGKRAGLPYIAASADVSDPAPMCGSDGKPYAESLFSWFDPDLHYWNDRTFALRSGFIQAARICAEPFYFDGDVLKSWRPNRALEVFNENADYESFGVASAIICPCYMPYGILGAIVWATDGAVADIAATFAAHAPGMHLLTLKFLSAYRENVSLDISPDIVDLTRREIQCLKWAALGKTDSEIGKIMSVSVPTVRFHLTNAGRKLGVSGRAQAVRVATSMGYIGRSA</sequence>
<dbReference type="PANTHER" id="PTHR44688">
    <property type="entry name" value="DNA-BINDING TRANSCRIPTIONAL ACTIVATOR DEVR_DOSR"/>
    <property type="match status" value="1"/>
</dbReference>
<dbReference type="CDD" id="cd06170">
    <property type="entry name" value="LuxR_C_like"/>
    <property type="match status" value="1"/>
</dbReference>
<dbReference type="SMART" id="SM00421">
    <property type="entry name" value="HTH_LUXR"/>
    <property type="match status" value="1"/>
</dbReference>
<dbReference type="OrthoDB" id="3679796at2"/>
<evidence type="ECO:0000313" key="6">
    <source>
        <dbReference type="Proteomes" id="UP000024816"/>
    </source>
</evidence>
<gene>
    <name evidence="5" type="ORF">HJA_06032</name>
</gene>
<evidence type="ECO:0000256" key="2">
    <source>
        <dbReference type="ARBA" id="ARBA00023125"/>
    </source>
</evidence>
<dbReference type="InterPro" id="IPR036388">
    <property type="entry name" value="WH-like_DNA-bd_sf"/>
</dbReference>
<dbReference type="InterPro" id="IPR036693">
    <property type="entry name" value="TF_LuxR_autoind-bd_dom_sf"/>
</dbReference>
<dbReference type="EMBL" id="ARYJ01000003">
    <property type="protein sequence ID" value="KCZ89787.1"/>
    <property type="molecule type" value="Genomic_DNA"/>
</dbReference>
<dbReference type="SUPFAM" id="SSF46894">
    <property type="entry name" value="C-terminal effector domain of the bipartite response regulators"/>
    <property type="match status" value="1"/>
</dbReference>
<reference evidence="5 6" key="1">
    <citation type="journal article" date="2014" name="Antonie Van Leeuwenhoek">
        <title>Hyphomonas beringensis sp. nov. and Hyphomonas chukchiensis sp. nov., isolated from surface seawater of the Bering Sea and Chukchi Sea.</title>
        <authorList>
            <person name="Li C."/>
            <person name="Lai Q."/>
            <person name="Li G."/>
            <person name="Dong C."/>
            <person name="Wang J."/>
            <person name="Liao Y."/>
            <person name="Shao Z."/>
        </authorList>
    </citation>
    <scope>NUCLEOTIDE SEQUENCE [LARGE SCALE GENOMIC DNA]</scope>
    <source>
        <strain evidence="5 6">VP2</strain>
    </source>
</reference>
<dbReference type="Pfam" id="PF00196">
    <property type="entry name" value="GerE"/>
    <property type="match status" value="1"/>
</dbReference>
<keyword evidence="3" id="KW-0804">Transcription</keyword>
<comment type="caution">
    <text evidence="5">The sequence shown here is derived from an EMBL/GenBank/DDBJ whole genome shotgun (WGS) entry which is preliminary data.</text>
</comment>
<evidence type="ECO:0000256" key="3">
    <source>
        <dbReference type="ARBA" id="ARBA00023163"/>
    </source>
</evidence>
<dbReference type="STRING" id="1280952.HJA_06032"/>
<organism evidence="5 6">
    <name type="scientific">Hyphomonas jannaschiana VP2</name>
    <dbReference type="NCBI Taxonomy" id="1280952"/>
    <lineage>
        <taxon>Bacteria</taxon>
        <taxon>Pseudomonadati</taxon>
        <taxon>Pseudomonadota</taxon>
        <taxon>Alphaproteobacteria</taxon>
        <taxon>Hyphomonadales</taxon>
        <taxon>Hyphomonadaceae</taxon>
        <taxon>Hyphomonas</taxon>
    </lineage>
</organism>
<dbReference type="InterPro" id="IPR000792">
    <property type="entry name" value="Tscrpt_reg_LuxR_C"/>
</dbReference>
<dbReference type="PROSITE" id="PS50043">
    <property type="entry name" value="HTH_LUXR_2"/>
    <property type="match status" value="1"/>
</dbReference>
<dbReference type="AlphaFoldDB" id="A0A059FGP9"/>
<dbReference type="PATRIC" id="fig|1280952.3.peg.1196"/>
<feature type="domain" description="HTH luxR-type" evidence="4">
    <location>
        <begin position="183"/>
        <end position="248"/>
    </location>
</feature>
<protein>
    <submittedName>
        <fullName evidence="5">LuxR family transcriptional regulator</fullName>
    </submittedName>
</protein>
<proteinExistence type="predicted"/>
<dbReference type="Proteomes" id="UP000024816">
    <property type="component" value="Unassembled WGS sequence"/>
</dbReference>
<dbReference type="InterPro" id="IPR016032">
    <property type="entry name" value="Sig_transdc_resp-reg_C-effctor"/>
</dbReference>
<evidence type="ECO:0000259" key="4">
    <source>
        <dbReference type="PROSITE" id="PS50043"/>
    </source>
</evidence>
<dbReference type="GO" id="GO:0006355">
    <property type="term" value="P:regulation of DNA-templated transcription"/>
    <property type="evidence" value="ECO:0007669"/>
    <property type="project" value="InterPro"/>
</dbReference>
<dbReference type="eggNOG" id="COG2771">
    <property type="taxonomic scope" value="Bacteria"/>
</dbReference>
<evidence type="ECO:0000313" key="5">
    <source>
        <dbReference type="EMBL" id="KCZ89787.1"/>
    </source>
</evidence>
<keyword evidence="1" id="KW-0805">Transcription regulation</keyword>
<dbReference type="RefSeq" id="WP_035579479.1">
    <property type="nucleotide sequence ID" value="NZ_ARYJ01000003.1"/>
</dbReference>
<dbReference type="GO" id="GO:0003677">
    <property type="term" value="F:DNA binding"/>
    <property type="evidence" value="ECO:0007669"/>
    <property type="project" value="UniProtKB-KW"/>
</dbReference>
<accession>A0A059FGP9</accession>
<dbReference type="SUPFAM" id="SSF75516">
    <property type="entry name" value="Pheromone-binding domain of LuxR-like quorum-sensing transcription factors"/>
    <property type="match status" value="1"/>
</dbReference>
<name>A0A059FGP9_9PROT</name>
<keyword evidence="6" id="KW-1185">Reference proteome</keyword>
<dbReference type="Gene3D" id="3.30.450.80">
    <property type="entry name" value="Transcription factor LuxR-like, autoinducer-binding domain"/>
    <property type="match status" value="1"/>
</dbReference>
<dbReference type="Gene3D" id="1.10.10.10">
    <property type="entry name" value="Winged helix-like DNA-binding domain superfamily/Winged helix DNA-binding domain"/>
    <property type="match status" value="1"/>
</dbReference>
<evidence type="ECO:0000256" key="1">
    <source>
        <dbReference type="ARBA" id="ARBA00023015"/>
    </source>
</evidence>
<dbReference type="PRINTS" id="PR00038">
    <property type="entry name" value="HTHLUXR"/>
</dbReference>
<dbReference type="PANTHER" id="PTHR44688:SF16">
    <property type="entry name" value="DNA-BINDING TRANSCRIPTIONAL ACTIVATOR DEVR_DOSR"/>
    <property type="match status" value="1"/>
</dbReference>
<keyword evidence="2" id="KW-0238">DNA-binding</keyword>